<dbReference type="STRING" id="112248.SAMN05444392_103185"/>
<dbReference type="Pfam" id="PF04072">
    <property type="entry name" value="LCM"/>
    <property type="match status" value="1"/>
</dbReference>
<reference evidence="5 6" key="1">
    <citation type="submission" date="2016-11" db="EMBL/GenBank/DDBJ databases">
        <authorList>
            <person name="Jaros S."/>
            <person name="Januszkiewicz K."/>
            <person name="Wedrychowicz H."/>
        </authorList>
    </citation>
    <scope>NUCLEOTIDE SEQUENCE [LARGE SCALE GENOMIC DNA]</scope>
    <source>
        <strain evidence="5 6">DSM 44666</strain>
    </source>
</reference>
<dbReference type="SUPFAM" id="SSF53335">
    <property type="entry name" value="S-adenosyl-L-methionine-dependent methyltransferases"/>
    <property type="match status" value="1"/>
</dbReference>
<dbReference type="EC" id="2.1.1.-" evidence="4"/>
<dbReference type="InterPro" id="IPR011610">
    <property type="entry name" value="SAM_mthyl_Trfase_ML2640-like"/>
</dbReference>
<dbReference type="InterPro" id="IPR029063">
    <property type="entry name" value="SAM-dependent_MTases_sf"/>
</dbReference>
<evidence type="ECO:0000313" key="6">
    <source>
        <dbReference type="Proteomes" id="UP000184476"/>
    </source>
</evidence>
<keyword evidence="2 4" id="KW-0489">Methyltransferase</keyword>
<evidence type="ECO:0000256" key="4">
    <source>
        <dbReference type="RuleBase" id="RU362030"/>
    </source>
</evidence>
<dbReference type="GO" id="GO:0032259">
    <property type="term" value="P:methylation"/>
    <property type="evidence" value="ECO:0007669"/>
    <property type="project" value="UniProtKB-KW"/>
</dbReference>
<evidence type="ECO:0000313" key="5">
    <source>
        <dbReference type="EMBL" id="SHE79653.1"/>
    </source>
</evidence>
<dbReference type="PANTHER" id="PTHR43619:SF2">
    <property type="entry name" value="S-ADENOSYL-L-METHIONINE-DEPENDENT METHYLTRANSFERASES SUPERFAMILY PROTEIN"/>
    <property type="match status" value="1"/>
</dbReference>
<dbReference type="GO" id="GO:0008168">
    <property type="term" value="F:methyltransferase activity"/>
    <property type="evidence" value="ECO:0007669"/>
    <property type="project" value="UniProtKB-UniRule"/>
</dbReference>
<evidence type="ECO:0000256" key="3">
    <source>
        <dbReference type="ARBA" id="ARBA00022679"/>
    </source>
</evidence>
<evidence type="ECO:0000256" key="1">
    <source>
        <dbReference type="ARBA" id="ARBA00008138"/>
    </source>
</evidence>
<dbReference type="AlphaFoldDB" id="A0A1M4WF09"/>
<accession>A0A1M4WF09</accession>
<dbReference type="OrthoDB" id="9806164at2"/>
<dbReference type="PANTHER" id="PTHR43619">
    <property type="entry name" value="S-ADENOSYL-L-METHIONINE-DEPENDENT METHYLTRANSFERASE YKTD-RELATED"/>
    <property type="match status" value="1"/>
</dbReference>
<keyword evidence="6" id="KW-1185">Reference proteome</keyword>
<proteinExistence type="inferred from homology"/>
<comment type="similarity">
    <text evidence="1 4">Belongs to the UPF0677 family.</text>
</comment>
<name>A0A1M4WF09_9BACL</name>
<dbReference type="EMBL" id="FQVL01000003">
    <property type="protein sequence ID" value="SHE79653.1"/>
    <property type="molecule type" value="Genomic_DNA"/>
</dbReference>
<sequence>MKENEPSMTALSVIKHLLMLAEDKKWKDLVPKEAIDPMRWCLGSTPLGAKALQWMKSRWLRAYMRAAERVILPGTSLHLGLRKQWFERRTVEAIQNGMKRVVILGAGYDTLAYRMHTEHPDIEWIEIDHPATQQLKKEAFMKHGTIHSNLSFKSIDFTKDRLLPFLKELEEKPTIFIAEGLLMYLSEEQINELLDQISKSSNQELILLGTAMRPLKGGKLAFAESSWLNPNRFHEPFLWGIGSEQIGQFFKQHHWLETETNDTRDQLLLSYPQKKKARLLNGEFLFFTKRKAVINPTETDSGVSDDSLLQTN</sequence>
<dbReference type="RefSeq" id="WP_073154276.1">
    <property type="nucleotide sequence ID" value="NZ_FQVL01000003.1"/>
</dbReference>
<dbReference type="Gene3D" id="3.40.50.150">
    <property type="entry name" value="Vaccinia Virus protein VP39"/>
    <property type="match status" value="1"/>
</dbReference>
<keyword evidence="4" id="KW-0949">S-adenosyl-L-methionine</keyword>
<organism evidence="5 6">
    <name type="scientific">Seinonella peptonophila</name>
    <dbReference type="NCBI Taxonomy" id="112248"/>
    <lineage>
        <taxon>Bacteria</taxon>
        <taxon>Bacillati</taxon>
        <taxon>Bacillota</taxon>
        <taxon>Bacilli</taxon>
        <taxon>Bacillales</taxon>
        <taxon>Thermoactinomycetaceae</taxon>
        <taxon>Seinonella</taxon>
    </lineage>
</organism>
<protein>
    <recommendedName>
        <fullName evidence="4">S-adenosyl-L-methionine-dependent methyltransferase</fullName>
        <ecNumber evidence="4">2.1.1.-</ecNumber>
    </recommendedName>
</protein>
<gene>
    <name evidence="5" type="ORF">SAMN05444392_103185</name>
</gene>
<dbReference type="InterPro" id="IPR007213">
    <property type="entry name" value="Ppm1/Ppm2/Tcmp"/>
</dbReference>
<dbReference type="NCBIfam" id="TIGR00027">
    <property type="entry name" value="mthyl_TIGR00027"/>
    <property type="match status" value="1"/>
</dbReference>
<evidence type="ECO:0000256" key="2">
    <source>
        <dbReference type="ARBA" id="ARBA00022603"/>
    </source>
</evidence>
<dbReference type="Proteomes" id="UP000184476">
    <property type="component" value="Unassembled WGS sequence"/>
</dbReference>
<comment type="function">
    <text evidence="4">Exhibits S-adenosyl-L-methionine-dependent methyltransferase activity.</text>
</comment>
<keyword evidence="3 5" id="KW-0808">Transferase</keyword>